<feature type="signal peptide" evidence="1">
    <location>
        <begin position="1"/>
        <end position="21"/>
    </location>
</feature>
<protein>
    <submittedName>
        <fullName evidence="2">Uncharacterized protein</fullName>
    </submittedName>
</protein>
<gene>
    <name evidence="2" type="ORF">E4U42_004521</name>
</gene>
<keyword evidence="1" id="KW-0732">Signal</keyword>
<organism evidence="2 3">
    <name type="scientific">Claviceps africana</name>
    <dbReference type="NCBI Taxonomy" id="83212"/>
    <lineage>
        <taxon>Eukaryota</taxon>
        <taxon>Fungi</taxon>
        <taxon>Dikarya</taxon>
        <taxon>Ascomycota</taxon>
        <taxon>Pezizomycotina</taxon>
        <taxon>Sordariomycetes</taxon>
        <taxon>Hypocreomycetidae</taxon>
        <taxon>Hypocreales</taxon>
        <taxon>Clavicipitaceae</taxon>
        <taxon>Claviceps</taxon>
    </lineage>
</organism>
<sequence>MQFSTSAVLAVLAFCAGQGAAAGPGAAGGDPSLPVGSRSNPQLVTGCRADRAAKKLVCPGPIVVSQGDDMATISNGGNTFIQVWLSCGRECLVGSTTDPNGGSTKVPCKCPGLPEITVKRFWLPDPPNYGAWP</sequence>
<dbReference type="Proteomes" id="UP000811619">
    <property type="component" value="Unassembled WGS sequence"/>
</dbReference>
<comment type="caution">
    <text evidence="2">The sequence shown here is derived from an EMBL/GenBank/DDBJ whole genome shotgun (WGS) entry which is preliminary data.</text>
</comment>
<evidence type="ECO:0000313" key="3">
    <source>
        <dbReference type="Proteomes" id="UP000811619"/>
    </source>
</evidence>
<keyword evidence="3" id="KW-1185">Reference proteome</keyword>
<dbReference type="AlphaFoldDB" id="A0A8K0JBZ5"/>
<evidence type="ECO:0000256" key="1">
    <source>
        <dbReference type="SAM" id="SignalP"/>
    </source>
</evidence>
<accession>A0A8K0JBZ5</accession>
<dbReference type="EMBL" id="SRPY01000040">
    <property type="protein sequence ID" value="KAG5929797.1"/>
    <property type="molecule type" value="Genomic_DNA"/>
</dbReference>
<reference evidence="2" key="1">
    <citation type="journal article" date="2020" name="bioRxiv">
        <title>Whole genome comparisons of ergot fungi reveals the divergence and evolution of species within the genus Claviceps are the result of varying mechanisms driving genome evolution and host range expansion.</title>
        <authorList>
            <person name="Wyka S.A."/>
            <person name="Mondo S.J."/>
            <person name="Liu M."/>
            <person name="Dettman J."/>
            <person name="Nalam V."/>
            <person name="Broders K.D."/>
        </authorList>
    </citation>
    <scope>NUCLEOTIDE SEQUENCE</scope>
    <source>
        <strain evidence="2">CCC 489</strain>
    </source>
</reference>
<evidence type="ECO:0000313" key="2">
    <source>
        <dbReference type="EMBL" id="KAG5929797.1"/>
    </source>
</evidence>
<name>A0A8K0JBZ5_9HYPO</name>
<feature type="chain" id="PRO_5035473176" evidence="1">
    <location>
        <begin position="22"/>
        <end position="133"/>
    </location>
</feature>
<proteinExistence type="predicted"/>